<comment type="caution">
    <text evidence="1">The sequence shown here is derived from an EMBL/GenBank/DDBJ whole genome shotgun (WGS) entry which is preliminary data.</text>
</comment>
<dbReference type="InterPro" id="IPR036047">
    <property type="entry name" value="F-box-like_dom_sf"/>
</dbReference>
<keyword evidence="2" id="KW-1185">Reference proteome</keyword>
<proteinExistence type="predicted"/>
<dbReference type="SUPFAM" id="SSF81383">
    <property type="entry name" value="F-box domain"/>
    <property type="match status" value="1"/>
</dbReference>
<evidence type="ECO:0008006" key="3">
    <source>
        <dbReference type="Google" id="ProtNLM"/>
    </source>
</evidence>
<accession>A0A9W4KKY2</accession>
<dbReference type="Proteomes" id="UP001154252">
    <property type="component" value="Unassembled WGS sequence"/>
</dbReference>
<dbReference type="EMBL" id="CAJVRC010000882">
    <property type="protein sequence ID" value="CAG8903460.1"/>
    <property type="molecule type" value="Genomic_DNA"/>
</dbReference>
<protein>
    <recommendedName>
        <fullName evidence="3">F-box domain-containing protein</fullName>
    </recommendedName>
</protein>
<evidence type="ECO:0000313" key="1">
    <source>
        <dbReference type="EMBL" id="CAG8903460.1"/>
    </source>
</evidence>
<evidence type="ECO:0000313" key="2">
    <source>
        <dbReference type="Proteomes" id="UP001154252"/>
    </source>
</evidence>
<dbReference type="OrthoDB" id="9984533at2759"/>
<name>A0A9W4KKY2_9EURO</name>
<sequence>MGGWDSYCAICGSTFKSHLSIDSDDETDLTYSGEVIGESDLQWLKTLRAIGLSAGNPKERKEQSLWLQETILIFLLMKEAKCPGYARMFQFLYPKVVLILFRYYDPTHEGNQIVFPFHEVCYKDILLRCFKYEKINTDVFHALCEDRREDFRDQLALDYGNPHPPCEQYWQCRKGEEVLVTHPVKIPQLIPYLGIIQELIVSEEKKHLASRAVQVSHDIFDKLPYELRQEVFNLLPIPSVLALKSASFSMHVCPDLSWKQKLETDIGWLWEVHDIDPFKSQALEARLSMIIAELEKKSRYTEGKVDYIPGLVNRRRIWAVCEKIRLLYHAKLAEAGGQQ</sequence>
<reference evidence="1" key="1">
    <citation type="submission" date="2021-07" db="EMBL/GenBank/DDBJ databases">
        <authorList>
            <person name="Branca A.L. A."/>
        </authorList>
    </citation>
    <scope>NUCLEOTIDE SEQUENCE</scope>
</reference>
<organism evidence="1 2">
    <name type="scientific">Penicillium egyptiacum</name>
    <dbReference type="NCBI Taxonomy" id="1303716"/>
    <lineage>
        <taxon>Eukaryota</taxon>
        <taxon>Fungi</taxon>
        <taxon>Dikarya</taxon>
        <taxon>Ascomycota</taxon>
        <taxon>Pezizomycotina</taxon>
        <taxon>Eurotiomycetes</taxon>
        <taxon>Eurotiomycetidae</taxon>
        <taxon>Eurotiales</taxon>
        <taxon>Aspergillaceae</taxon>
        <taxon>Penicillium</taxon>
    </lineage>
</organism>
<dbReference type="AlphaFoldDB" id="A0A9W4KKY2"/>
<gene>
    <name evidence="1" type="ORF">PEGY_LOCUS7289</name>
</gene>